<reference evidence="20 21" key="1">
    <citation type="submission" date="2024-03" db="EMBL/GenBank/DDBJ databases">
        <authorList>
            <person name="Brejova B."/>
        </authorList>
    </citation>
    <scope>NUCLEOTIDE SEQUENCE [LARGE SCALE GENOMIC DNA]</scope>
    <source>
        <strain evidence="20 21">CBS 14171</strain>
    </source>
</reference>
<evidence type="ECO:0000256" key="7">
    <source>
        <dbReference type="ARBA" id="ARBA00022703"/>
    </source>
</evidence>
<keyword evidence="9" id="KW-0378">Hydrolase</keyword>
<evidence type="ECO:0000256" key="6">
    <source>
        <dbReference type="ARBA" id="ARBA00022692"/>
    </source>
</evidence>
<dbReference type="PANTHER" id="PTHR11802">
    <property type="entry name" value="SERINE PROTEASE FAMILY S10 SERINE CARBOXYPEPTIDASE"/>
    <property type="match status" value="1"/>
</dbReference>
<evidence type="ECO:0000256" key="16">
    <source>
        <dbReference type="ARBA" id="ARBA00040628"/>
    </source>
</evidence>
<dbReference type="SUPFAM" id="SSF53474">
    <property type="entry name" value="alpha/beta-Hydrolases"/>
    <property type="match status" value="1"/>
</dbReference>
<name>A0ABP0ZTT4_9ASCO</name>
<evidence type="ECO:0000256" key="13">
    <source>
        <dbReference type="ARBA" id="ARBA00023180"/>
    </source>
</evidence>
<feature type="region of interest" description="Disordered" evidence="18">
    <location>
        <begin position="482"/>
        <end position="525"/>
    </location>
</feature>
<dbReference type="Gene3D" id="3.40.50.1820">
    <property type="entry name" value="alpha/beta hydrolase"/>
    <property type="match status" value="1"/>
</dbReference>
<keyword evidence="13" id="KW-0325">Glycoprotein</keyword>
<evidence type="ECO:0000256" key="19">
    <source>
        <dbReference type="SAM" id="Phobius"/>
    </source>
</evidence>
<dbReference type="InterPro" id="IPR029058">
    <property type="entry name" value="AB_hydrolase_fold"/>
</dbReference>
<keyword evidence="7" id="KW-0053">Apoptosis</keyword>
<comment type="subcellular location">
    <subcellularLocation>
        <location evidence="2">Golgi apparatus</location>
        <location evidence="2">trans-Golgi network membrane</location>
        <topology evidence="2">Single-pass type I membrane protein</topology>
    </subcellularLocation>
</comment>
<evidence type="ECO:0000256" key="10">
    <source>
        <dbReference type="ARBA" id="ARBA00022989"/>
    </source>
</evidence>
<evidence type="ECO:0000256" key="17">
    <source>
        <dbReference type="ARBA" id="ARBA00042717"/>
    </source>
</evidence>
<dbReference type="EC" id="3.4.16.6" evidence="14"/>
<protein>
    <recommendedName>
        <fullName evidence="16">Pheromone-processing carboxypeptidase KEX1</fullName>
        <ecNumber evidence="14">3.4.16.6</ecNumber>
    </recommendedName>
    <alternativeName>
        <fullName evidence="17">Carboxypeptidase D</fullName>
    </alternativeName>
    <alternativeName>
        <fullName evidence="15">Pheromone-processing carboxypeptidase kex1</fullName>
    </alternativeName>
</protein>
<comment type="catalytic activity">
    <reaction evidence="1">
        <text>Preferential release of a C-terminal arginine or lysine residue.</text>
        <dbReference type="EC" id="3.4.16.6"/>
    </reaction>
</comment>
<evidence type="ECO:0000256" key="8">
    <source>
        <dbReference type="ARBA" id="ARBA00022729"/>
    </source>
</evidence>
<evidence type="ECO:0000313" key="21">
    <source>
        <dbReference type="Proteomes" id="UP001497383"/>
    </source>
</evidence>
<organism evidence="20 21">
    <name type="scientific">Lodderomyces beijingensis</name>
    <dbReference type="NCBI Taxonomy" id="1775926"/>
    <lineage>
        <taxon>Eukaryota</taxon>
        <taxon>Fungi</taxon>
        <taxon>Dikarya</taxon>
        <taxon>Ascomycota</taxon>
        <taxon>Saccharomycotina</taxon>
        <taxon>Pichiomycetes</taxon>
        <taxon>Debaryomycetaceae</taxon>
        <taxon>Candida/Lodderomyces clade</taxon>
        <taxon>Lodderomyces</taxon>
    </lineage>
</organism>
<evidence type="ECO:0000313" key="20">
    <source>
        <dbReference type="EMBL" id="CAK9441968.1"/>
    </source>
</evidence>
<dbReference type="Pfam" id="PF00450">
    <property type="entry name" value="Peptidase_S10"/>
    <property type="match status" value="1"/>
</dbReference>
<evidence type="ECO:0000256" key="1">
    <source>
        <dbReference type="ARBA" id="ARBA00001003"/>
    </source>
</evidence>
<feature type="transmembrane region" description="Helical" evidence="19">
    <location>
        <begin position="531"/>
        <end position="551"/>
    </location>
</feature>
<dbReference type="PRINTS" id="PR00724">
    <property type="entry name" value="CRBOXYPTASEC"/>
</dbReference>
<feature type="compositionally biased region" description="Low complexity" evidence="18">
    <location>
        <begin position="497"/>
        <end position="516"/>
    </location>
</feature>
<evidence type="ECO:0000256" key="3">
    <source>
        <dbReference type="ARBA" id="ARBA00009431"/>
    </source>
</evidence>
<keyword evidence="10 19" id="KW-1133">Transmembrane helix</keyword>
<evidence type="ECO:0000256" key="4">
    <source>
        <dbReference type="ARBA" id="ARBA00022645"/>
    </source>
</evidence>
<proteinExistence type="inferred from homology"/>
<keyword evidence="21" id="KW-1185">Reference proteome</keyword>
<dbReference type="GeneID" id="92210984"/>
<gene>
    <name evidence="20" type="ORF">LODBEIA_P57880</name>
</gene>
<feature type="region of interest" description="Disordered" evidence="18">
    <location>
        <begin position="605"/>
        <end position="669"/>
    </location>
</feature>
<accession>A0ABP0ZTT4</accession>
<keyword evidence="11" id="KW-0333">Golgi apparatus</keyword>
<keyword evidence="8" id="KW-0732">Signal</keyword>
<dbReference type="PROSITE" id="PS00560">
    <property type="entry name" value="CARBOXYPEPT_SER_HIS"/>
    <property type="match status" value="1"/>
</dbReference>
<feature type="compositionally biased region" description="Acidic residues" evidence="18">
    <location>
        <begin position="485"/>
        <end position="496"/>
    </location>
</feature>
<evidence type="ECO:0000256" key="14">
    <source>
        <dbReference type="ARBA" id="ARBA00038895"/>
    </source>
</evidence>
<evidence type="ECO:0000256" key="5">
    <source>
        <dbReference type="ARBA" id="ARBA00022670"/>
    </source>
</evidence>
<sequence>MTTAVAAPPKEGTGNQYLVTDLPGLHENIDDDFKPLMFAGQLELFPENNTYYFFWKFTDSKKQPDSMYARRTIFWLNGGPGCSSMDGALLETGPFRINKDQKVIMNNGSWHKAGDVVYVDQPAGTGYSYTEQDKLLHDLPEMAFYFMKFMEKYYEEYPEEAEYDIYFAGESYAGQYIPYIADSIIKRNVQLKEGQKRYNLKGLLIGNGWVSPNEQCLSYLPFFVDKGLITKENPRWLQLLYRHEQCQRIVDQVDAHFDSDAVNPVEIDSSQCEDILPQLLSATFDGNAAHFERCINMYDYTLKDSYPSCGMNWPMELKYVTPFLQSDDIKHVLNLKKMKTWHECSGRVGNSFDARHSFPSVHLFADLLKQVPIILFNGANDIICNSDGVLQYVKKLKWGGQKGFEDYEAKIDWVHDDQQVGYILQERNLTFINIYNSSHMVPYDLPDVSRALLDLVSDNYDKRQHEGKAQFVTYPLGIKAKGVSEETEETPTESSEEPAPASSSSETSTTGTSATAEGEEEDSSANKITRVIQLGVILVVLWGIYILYASWRARPSPIMKKSSNGRRNKKNVQWADQLSMFEEEADASQPKGFFAKTLDRFKGRDSQGSYARAESEDYTDDIELGDSVSDSRLDDFIVGSDDEVEGAGEREGEREEEPADGGAKTSSNP</sequence>
<dbReference type="InterPro" id="IPR033124">
    <property type="entry name" value="Ser_caboxypep_his_AS"/>
</dbReference>
<keyword evidence="12 19" id="KW-0472">Membrane</keyword>
<keyword evidence="5" id="KW-0645">Protease</keyword>
<evidence type="ECO:0000256" key="9">
    <source>
        <dbReference type="ARBA" id="ARBA00022801"/>
    </source>
</evidence>
<evidence type="ECO:0000256" key="15">
    <source>
        <dbReference type="ARBA" id="ARBA00040403"/>
    </source>
</evidence>
<keyword evidence="6 19" id="KW-0812">Transmembrane</keyword>
<evidence type="ECO:0000256" key="12">
    <source>
        <dbReference type="ARBA" id="ARBA00023136"/>
    </source>
</evidence>
<evidence type="ECO:0000256" key="11">
    <source>
        <dbReference type="ARBA" id="ARBA00023034"/>
    </source>
</evidence>
<dbReference type="InterPro" id="IPR001563">
    <property type="entry name" value="Peptidase_S10"/>
</dbReference>
<keyword evidence="4" id="KW-0121">Carboxypeptidase</keyword>
<dbReference type="EMBL" id="OZ022412">
    <property type="protein sequence ID" value="CAK9441968.1"/>
    <property type="molecule type" value="Genomic_DNA"/>
</dbReference>
<comment type="similarity">
    <text evidence="3">Belongs to the peptidase S10 family.</text>
</comment>
<dbReference type="Proteomes" id="UP001497383">
    <property type="component" value="Chromosome 8"/>
</dbReference>
<dbReference type="PANTHER" id="PTHR11802:SF190">
    <property type="entry name" value="PHEROMONE-PROCESSING CARBOXYPEPTIDASE KEX1"/>
    <property type="match status" value="1"/>
</dbReference>
<evidence type="ECO:0000256" key="18">
    <source>
        <dbReference type="SAM" id="MobiDB-lite"/>
    </source>
</evidence>
<dbReference type="RefSeq" id="XP_066832726.1">
    <property type="nucleotide sequence ID" value="XM_066976158.1"/>
</dbReference>
<evidence type="ECO:0000256" key="2">
    <source>
        <dbReference type="ARBA" id="ARBA00004393"/>
    </source>
</evidence>